<sequence length="161" mass="18246">MGGHSNSTGEFDLGTAVELLGLDDEDAKTQASKLQGAYMSFLLLRHLRLRDLQRSCLGMLNYFRSTERMLTINDGGLSLEAGKQKASKHRCSMVAGLQVFGSHQYIHTHQLITGIVEQSEFMEFSEVENHDDFFTTEEGRVHIQDQRGYYILYDSSLSDFK</sequence>
<organism evidence="1 2">
    <name type="scientific">Desmophyllum pertusum</name>
    <dbReference type="NCBI Taxonomy" id="174260"/>
    <lineage>
        <taxon>Eukaryota</taxon>
        <taxon>Metazoa</taxon>
        <taxon>Cnidaria</taxon>
        <taxon>Anthozoa</taxon>
        <taxon>Hexacorallia</taxon>
        <taxon>Scleractinia</taxon>
        <taxon>Caryophylliina</taxon>
        <taxon>Caryophylliidae</taxon>
        <taxon>Desmophyllum</taxon>
    </lineage>
</organism>
<dbReference type="OrthoDB" id="76966at2759"/>
<keyword evidence="2" id="KW-1185">Reference proteome</keyword>
<dbReference type="PANTHER" id="PTHR33331">
    <property type="entry name" value="COILED-COIL DOMAIN-CONTAINING PROTEIN 162"/>
    <property type="match status" value="1"/>
</dbReference>
<protein>
    <submittedName>
        <fullName evidence="1">Uncharacterized protein</fullName>
    </submittedName>
</protein>
<dbReference type="InterPro" id="IPR040401">
    <property type="entry name" value="CCDC162"/>
</dbReference>
<dbReference type="Proteomes" id="UP001163046">
    <property type="component" value="Unassembled WGS sequence"/>
</dbReference>
<evidence type="ECO:0000313" key="2">
    <source>
        <dbReference type="Proteomes" id="UP001163046"/>
    </source>
</evidence>
<evidence type="ECO:0000313" key="1">
    <source>
        <dbReference type="EMBL" id="KAJ7373426.1"/>
    </source>
</evidence>
<dbReference type="EMBL" id="MU826831">
    <property type="protein sequence ID" value="KAJ7373426.1"/>
    <property type="molecule type" value="Genomic_DNA"/>
</dbReference>
<comment type="caution">
    <text evidence="1">The sequence shown here is derived from an EMBL/GenBank/DDBJ whole genome shotgun (WGS) entry which is preliminary data.</text>
</comment>
<proteinExistence type="predicted"/>
<gene>
    <name evidence="1" type="ORF">OS493_013019</name>
</gene>
<name>A0A9W9Z1H0_9CNID</name>
<reference evidence="1" key="1">
    <citation type="submission" date="2023-01" db="EMBL/GenBank/DDBJ databases">
        <title>Genome assembly of the deep-sea coral Lophelia pertusa.</title>
        <authorList>
            <person name="Herrera S."/>
            <person name="Cordes E."/>
        </authorList>
    </citation>
    <scope>NUCLEOTIDE SEQUENCE</scope>
    <source>
        <strain evidence="1">USNM1676648</strain>
        <tissue evidence="1">Polyp</tissue>
    </source>
</reference>
<dbReference type="AlphaFoldDB" id="A0A9W9Z1H0"/>
<dbReference type="PANTHER" id="PTHR33331:SF13">
    <property type="entry name" value="COILED-COIL DOMAIN CONTAINING 162"/>
    <property type="match status" value="1"/>
</dbReference>
<accession>A0A9W9Z1H0</accession>